<evidence type="ECO:0000313" key="2">
    <source>
        <dbReference type="Proteomes" id="UP000828390"/>
    </source>
</evidence>
<reference evidence="1" key="1">
    <citation type="journal article" date="2019" name="bioRxiv">
        <title>The Genome of the Zebra Mussel, Dreissena polymorpha: A Resource for Invasive Species Research.</title>
        <authorList>
            <person name="McCartney M.A."/>
            <person name="Auch B."/>
            <person name="Kono T."/>
            <person name="Mallez S."/>
            <person name="Zhang Y."/>
            <person name="Obille A."/>
            <person name="Becker A."/>
            <person name="Abrahante J.E."/>
            <person name="Garbe J."/>
            <person name="Badalamenti J.P."/>
            <person name="Herman A."/>
            <person name="Mangelson H."/>
            <person name="Liachko I."/>
            <person name="Sullivan S."/>
            <person name="Sone E.D."/>
            <person name="Koren S."/>
            <person name="Silverstein K.A.T."/>
            <person name="Beckman K.B."/>
            <person name="Gohl D.M."/>
        </authorList>
    </citation>
    <scope>NUCLEOTIDE SEQUENCE</scope>
    <source>
        <strain evidence="1">Duluth1</strain>
        <tissue evidence="1">Whole animal</tissue>
    </source>
</reference>
<sequence length="77" mass="8895">MKAKRFLALCGYIEGSDVNAVMEWKEHIEVHDTYLNSSHRPGTVRTEIFLCIAFLKWCKYEGHANANKVDHVPVYRG</sequence>
<dbReference type="AlphaFoldDB" id="A0A9D4NQI9"/>
<comment type="caution">
    <text evidence="1">The sequence shown here is derived from an EMBL/GenBank/DDBJ whole genome shotgun (WGS) entry which is preliminary data.</text>
</comment>
<reference evidence="1" key="2">
    <citation type="submission" date="2020-11" db="EMBL/GenBank/DDBJ databases">
        <authorList>
            <person name="McCartney M.A."/>
            <person name="Auch B."/>
            <person name="Kono T."/>
            <person name="Mallez S."/>
            <person name="Becker A."/>
            <person name="Gohl D.M."/>
            <person name="Silverstein K.A.T."/>
            <person name="Koren S."/>
            <person name="Bechman K.B."/>
            <person name="Herman A."/>
            <person name="Abrahante J.E."/>
            <person name="Garbe J."/>
        </authorList>
    </citation>
    <scope>NUCLEOTIDE SEQUENCE</scope>
    <source>
        <strain evidence="1">Duluth1</strain>
        <tissue evidence="1">Whole animal</tissue>
    </source>
</reference>
<evidence type="ECO:0000313" key="1">
    <source>
        <dbReference type="EMBL" id="KAH3898489.1"/>
    </source>
</evidence>
<accession>A0A9D4NQI9</accession>
<organism evidence="1 2">
    <name type="scientific">Dreissena polymorpha</name>
    <name type="common">Zebra mussel</name>
    <name type="synonym">Mytilus polymorpha</name>
    <dbReference type="NCBI Taxonomy" id="45954"/>
    <lineage>
        <taxon>Eukaryota</taxon>
        <taxon>Metazoa</taxon>
        <taxon>Spiralia</taxon>
        <taxon>Lophotrochozoa</taxon>
        <taxon>Mollusca</taxon>
        <taxon>Bivalvia</taxon>
        <taxon>Autobranchia</taxon>
        <taxon>Heteroconchia</taxon>
        <taxon>Euheterodonta</taxon>
        <taxon>Imparidentia</taxon>
        <taxon>Neoheterodontei</taxon>
        <taxon>Myida</taxon>
        <taxon>Dreissenoidea</taxon>
        <taxon>Dreissenidae</taxon>
        <taxon>Dreissena</taxon>
    </lineage>
</organism>
<protein>
    <submittedName>
        <fullName evidence="1">Uncharacterized protein</fullName>
    </submittedName>
</protein>
<dbReference type="EMBL" id="JAIWYP010000001">
    <property type="protein sequence ID" value="KAH3898489.1"/>
    <property type="molecule type" value="Genomic_DNA"/>
</dbReference>
<keyword evidence="2" id="KW-1185">Reference proteome</keyword>
<proteinExistence type="predicted"/>
<name>A0A9D4NQI9_DREPO</name>
<dbReference type="Proteomes" id="UP000828390">
    <property type="component" value="Unassembled WGS sequence"/>
</dbReference>
<gene>
    <name evidence="1" type="ORF">DPMN_022722</name>
</gene>